<feature type="domain" description="Aldehyde dehydrogenase" evidence="2">
    <location>
        <begin position="25"/>
        <end position="268"/>
    </location>
</feature>
<evidence type="ECO:0000259" key="2">
    <source>
        <dbReference type="Pfam" id="PF00171"/>
    </source>
</evidence>
<gene>
    <name evidence="3" type="ORF">B0H66DRAFT_529707</name>
</gene>
<dbReference type="AlphaFoldDB" id="A0AAE0MAR0"/>
<dbReference type="Pfam" id="PF00171">
    <property type="entry name" value="Aldedh"/>
    <property type="match status" value="1"/>
</dbReference>
<protein>
    <submittedName>
        <fullName evidence="3">Aldehyde/histidinol dehydrogenase</fullName>
    </submittedName>
</protein>
<keyword evidence="1" id="KW-1133">Transmembrane helix</keyword>
<keyword evidence="1" id="KW-0472">Membrane</keyword>
<reference evidence="3" key="1">
    <citation type="journal article" date="2023" name="Mol. Phylogenet. Evol.">
        <title>Genome-scale phylogeny and comparative genomics of the fungal order Sordariales.</title>
        <authorList>
            <person name="Hensen N."/>
            <person name="Bonometti L."/>
            <person name="Westerberg I."/>
            <person name="Brannstrom I.O."/>
            <person name="Guillou S."/>
            <person name="Cros-Aarteil S."/>
            <person name="Calhoun S."/>
            <person name="Haridas S."/>
            <person name="Kuo A."/>
            <person name="Mondo S."/>
            <person name="Pangilinan J."/>
            <person name="Riley R."/>
            <person name="LaButti K."/>
            <person name="Andreopoulos B."/>
            <person name="Lipzen A."/>
            <person name="Chen C."/>
            <person name="Yan M."/>
            <person name="Daum C."/>
            <person name="Ng V."/>
            <person name="Clum A."/>
            <person name="Steindorff A."/>
            <person name="Ohm R.A."/>
            <person name="Martin F."/>
            <person name="Silar P."/>
            <person name="Natvig D.O."/>
            <person name="Lalanne C."/>
            <person name="Gautier V."/>
            <person name="Ament-Velasquez S.L."/>
            <person name="Kruys A."/>
            <person name="Hutchinson M.I."/>
            <person name="Powell A.J."/>
            <person name="Barry K."/>
            <person name="Miller A.N."/>
            <person name="Grigoriev I.V."/>
            <person name="Debuchy R."/>
            <person name="Gladieux P."/>
            <person name="Hiltunen Thoren M."/>
            <person name="Johannesson H."/>
        </authorList>
    </citation>
    <scope>NUCLEOTIDE SEQUENCE</scope>
    <source>
        <strain evidence="3">CBS 118394</strain>
    </source>
</reference>
<dbReference type="Proteomes" id="UP001283341">
    <property type="component" value="Unassembled WGS sequence"/>
</dbReference>
<reference evidence="3" key="2">
    <citation type="submission" date="2023-06" db="EMBL/GenBank/DDBJ databases">
        <authorList>
            <consortium name="Lawrence Berkeley National Laboratory"/>
            <person name="Haridas S."/>
            <person name="Hensen N."/>
            <person name="Bonometti L."/>
            <person name="Westerberg I."/>
            <person name="Brannstrom I.O."/>
            <person name="Guillou S."/>
            <person name="Cros-Aarteil S."/>
            <person name="Calhoun S."/>
            <person name="Kuo A."/>
            <person name="Mondo S."/>
            <person name="Pangilinan J."/>
            <person name="Riley R."/>
            <person name="Labutti K."/>
            <person name="Andreopoulos B."/>
            <person name="Lipzen A."/>
            <person name="Chen C."/>
            <person name="Yanf M."/>
            <person name="Daum C."/>
            <person name="Ng V."/>
            <person name="Clum A."/>
            <person name="Steindorff A."/>
            <person name="Ohm R."/>
            <person name="Martin F."/>
            <person name="Silar P."/>
            <person name="Natvig D."/>
            <person name="Lalanne C."/>
            <person name="Gautier V."/>
            <person name="Ament-Velasquez S.L."/>
            <person name="Kruys A."/>
            <person name="Hutchinson M.I."/>
            <person name="Powell A.J."/>
            <person name="Barry K."/>
            <person name="Miller A.N."/>
            <person name="Grigoriev I.V."/>
            <person name="Debuchy R."/>
            <person name="Gladieux P."/>
            <person name="Thoren M.H."/>
            <person name="Johannesson H."/>
        </authorList>
    </citation>
    <scope>NUCLEOTIDE SEQUENCE</scope>
    <source>
        <strain evidence="3">CBS 118394</strain>
    </source>
</reference>
<sequence length="524" mass="58441">MAPSEGEIAALERLEAAAIDGQMENVRHRQMLLHHLHEVLSEEADVICEAIRSANNSREKIKGTSETEYYLAMEAVRHFYGTLDFDRELEDEYRVANGKNNEGRRVGFGMVVIRPTRHTRFYSVVVPLAAAISAGNCVVLEIPEGNDSKVDSILRSTLTKALDYNTFCIVSSVKTLDNSILDSALLVDQTGETESETITRNHLVSSPNARVVAVVDRTANIEKAAEEITRARFRFNGTSPYAPDLVLVNEFVKDKFIEACDRYASMLKEIHWESKYEKDSLSTKMDESEVLSQILENSVTDFGLLNIQDKNSPVMKMKIYGRCLCIATCTGLVDAAFTPDQETPLLAGYFFAELRAAKYLSQHMPCHMACINQIPVQLLLGPAAPTSAISHHSAEDFLYRYNKNMFSQPRPQHIESLPETHQLADRVLTTHTTALLNGVDTRGEIVTLTVNGKDRRLMDVGVTHRDRDINTMRARATMPLKPTGQPRNGELGFFESGFLLGVGIAVLPVLGLMSYIIGRRMLRG</sequence>
<dbReference type="InterPro" id="IPR016163">
    <property type="entry name" value="Ald_DH_C"/>
</dbReference>
<keyword evidence="4" id="KW-1185">Reference proteome</keyword>
<dbReference type="Gene3D" id="3.40.309.10">
    <property type="entry name" value="Aldehyde Dehydrogenase, Chain A, domain 2"/>
    <property type="match status" value="1"/>
</dbReference>
<dbReference type="PANTHER" id="PTHR43111:SF1">
    <property type="entry name" value="ALDEHYDE DEHYDROGENASE B-RELATED"/>
    <property type="match status" value="1"/>
</dbReference>
<feature type="transmembrane region" description="Helical" evidence="1">
    <location>
        <begin position="497"/>
        <end position="518"/>
    </location>
</feature>
<dbReference type="Gene3D" id="3.40.605.10">
    <property type="entry name" value="Aldehyde Dehydrogenase, Chain A, domain 1"/>
    <property type="match status" value="1"/>
</dbReference>
<dbReference type="InterPro" id="IPR016161">
    <property type="entry name" value="Ald_DH/histidinol_DH"/>
</dbReference>
<evidence type="ECO:0000256" key="1">
    <source>
        <dbReference type="SAM" id="Phobius"/>
    </source>
</evidence>
<organism evidence="3 4">
    <name type="scientific">Apodospora peruviana</name>
    <dbReference type="NCBI Taxonomy" id="516989"/>
    <lineage>
        <taxon>Eukaryota</taxon>
        <taxon>Fungi</taxon>
        <taxon>Dikarya</taxon>
        <taxon>Ascomycota</taxon>
        <taxon>Pezizomycotina</taxon>
        <taxon>Sordariomycetes</taxon>
        <taxon>Sordariomycetidae</taxon>
        <taxon>Sordariales</taxon>
        <taxon>Lasiosphaeriaceae</taxon>
        <taxon>Apodospora</taxon>
    </lineage>
</organism>
<dbReference type="PANTHER" id="PTHR43111">
    <property type="entry name" value="ALDEHYDE DEHYDROGENASE B-RELATED"/>
    <property type="match status" value="1"/>
</dbReference>
<dbReference type="SUPFAM" id="SSF53720">
    <property type="entry name" value="ALDH-like"/>
    <property type="match status" value="1"/>
</dbReference>
<accession>A0AAE0MAR0</accession>
<dbReference type="GO" id="GO:0016620">
    <property type="term" value="F:oxidoreductase activity, acting on the aldehyde or oxo group of donors, NAD or NADP as acceptor"/>
    <property type="evidence" value="ECO:0007669"/>
    <property type="project" value="InterPro"/>
</dbReference>
<dbReference type="EMBL" id="JAUEDM010000002">
    <property type="protein sequence ID" value="KAK3325681.1"/>
    <property type="molecule type" value="Genomic_DNA"/>
</dbReference>
<dbReference type="InterPro" id="IPR016162">
    <property type="entry name" value="Ald_DH_N"/>
</dbReference>
<keyword evidence="1" id="KW-0812">Transmembrane</keyword>
<dbReference type="InterPro" id="IPR015590">
    <property type="entry name" value="Aldehyde_DH_dom"/>
</dbReference>
<evidence type="ECO:0000313" key="3">
    <source>
        <dbReference type="EMBL" id="KAK3325681.1"/>
    </source>
</evidence>
<evidence type="ECO:0000313" key="4">
    <source>
        <dbReference type="Proteomes" id="UP001283341"/>
    </source>
</evidence>
<proteinExistence type="predicted"/>
<comment type="caution">
    <text evidence="3">The sequence shown here is derived from an EMBL/GenBank/DDBJ whole genome shotgun (WGS) entry which is preliminary data.</text>
</comment>
<name>A0AAE0MAR0_9PEZI</name>